<comment type="catalytic activity">
    <reaction evidence="17">
        <text>L-threonyl-[protein] + ATP = O-phospho-L-threonyl-[protein] + ADP + H(+)</text>
        <dbReference type="Rhea" id="RHEA:46608"/>
        <dbReference type="Rhea" id="RHEA-COMP:11060"/>
        <dbReference type="Rhea" id="RHEA-COMP:11605"/>
        <dbReference type="ChEBI" id="CHEBI:15378"/>
        <dbReference type="ChEBI" id="CHEBI:30013"/>
        <dbReference type="ChEBI" id="CHEBI:30616"/>
        <dbReference type="ChEBI" id="CHEBI:61977"/>
        <dbReference type="ChEBI" id="CHEBI:456216"/>
        <dbReference type="EC" id="2.7.11.1"/>
    </reaction>
</comment>
<evidence type="ECO:0000256" key="10">
    <source>
        <dbReference type="ARBA" id="ARBA00022737"/>
    </source>
</evidence>
<dbReference type="FunFam" id="3.80.10.10:FF:000275">
    <property type="entry name" value="Leucine-rich repeat receptor-like protein kinase"/>
    <property type="match status" value="1"/>
</dbReference>
<dbReference type="GO" id="GO:0005886">
    <property type="term" value="C:plasma membrane"/>
    <property type="evidence" value="ECO:0007669"/>
    <property type="project" value="UniProtKB-SubCell"/>
</dbReference>
<sequence>MEVEGAPGTANDVVSTLMQKYRDSALLSALPLRAYYDFGSHSRAPNPMAPASSSFLLVKLLVIPLSVLATGVASASSPSPGPDINGSGTDLAALLAFKGQLSDPLGVLARSWTANVSFCHWVGVSCSRRRQRVTTLSLPGVSLQGEPDPGLGNLSFLTVLDLTNTGLSGTIPAGLGRLHRLRKLGLSDNRLSDAIPGTLGNLSQLNLLDLRYNTLSKQILPELLQDLPNLQILALNDNQLSGQIPPHLFNNTPSLRQLQVLGIFSNSFTGELPGQVGNLSTNLRAFHGGYNKITGVLPSTLANLSNLDVIDLRNNLLKEPIPEWITSMQNLVYLDVSYNDISGPIPTQIGMMRSLQRLHLHGNKLIGSIPDSIGNLTKLETLAVFNNNLNSTTPASLFRLDKLVKLYLSNNYFSGALPADVSGLKIVYIIEIDSNIFIGKFPDSFGQLRMLAQLDLSHNSFEGTIPESFQELTNLASLNISSNNLSGTIPKFLANFTSLTTLNLSFNKLEGKIPEGGVFSNITLTSLIGNAGLCGAPRLGFSPCLEKSDSTGRHLLKFLLPAATIALVSIALCVYLMIKRKLKNKRQIHASDVGPSDLMSHRILVLEYMPNGSLDALLHAEGRRHLGFLKRLDIMLDVSMAIEYLHHEHHEVVLHCDLKPTNVLFDDDMTAHVADFGIAKLLLGDDNSMITATMPGTLGYMAPEYGSLGKASCKSDVFSYGIMLLEVFTGKRPTDSMFDGELSISWRATSAAVQDSEDGRLSMNTVQQGATLDKHLTDDNEDEENHLCIGFLGDSGSFNYYVF</sequence>
<keyword evidence="9" id="KW-0732">Signal</keyword>
<keyword evidence="10" id="KW-0677">Repeat</keyword>
<keyword evidence="22" id="KW-1185">Reference proteome</keyword>
<evidence type="ECO:0000256" key="6">
    <source>
        <dbReference type="ARBA" id="ARBA00022614"/>
    </source>
</evidence>
<evidence type="ECO:0000256" key="13">
    <source>
        <dbReference type="ARBA" id="ARBA00022840"/>
    </source>
</evidence>
<dbReference type="InterPro" id="IPR013210">
    <property type="entry name" value="LRR_N_plant-typ"/>
</dbReference>
<reference evidence="22" key="1">
    <citation type="journal article" date="2019" name="Nat. Commun.">
        <title>The genome of broomcorn millet.</title>
        <authorList>
            <person name="Zou C."/>
            <person name="Miki D."/>
            <person name="Li D."/>
            <person name="Tang Q."/>
            <person name="Xiao L."/>
            <person name="Rajput S."/>
            <person name="Deng P."/>
            <person name="Jia W."/>
            <person name="Huang R."/>
            <person name="Zhang M."/>
            <person name="Sun Y."/>
            <person name="Hu J."/>
            <person name="Fu X."/>
            <person name="Schnable P.S."/>
            <person name="Li F."/>
            <person name="Zhang H."/>
            <person name="Feng B."/>
            <person name="Zhu X."/>
            <person name="Liu R."/>
            <person name="Schnable J.C."/>
            <person name="Zhu J.-K."/>
            <person name="Zhang H."/>
        </authorList>
    </citation>
    <scope>NUCLEOTIDE SEQUENCE [LARGE SCALE GENOMIC DNA]</scope>
</reference>
<dbReference type="Pfam" id="PF00069">
    <property type="entry name" value="Pkinase"/>
    <property type="match status" value="1"/>
</dbReference>
<keyword evidence="11" id="KW-0547">Nucleotide-binding</keyword>
<comment type="catalytic activity">
    <reaction evidence="18">
        <text>L-seryl-[protein] + ATP = O-phospho-L-seryl-[protein] + ADP + H(+)</text>
        <dbReference type="Rhea" id="RHEA:17989"/>
        <dbReference type="Rhea" id="RHEA-COMP:9863"/>
        <dbReference type="Rhea" id="RHEA-COMP:11604"/>
        <dbReference type="ChEBI" id="CHEBI:15378"/>
        <dbReference type="ChEBI" id="CHEBI:29999"/>
        <dbReference type="ChEBI" id="CHEBI:30616"/>
        <dbReference type="ChEBI" id="CHEBI:83421"/>
        <dbReference type="ChEBI" id="CHEBI:456216"/>
        <dbReference type="EC" id="2.7.11.1"/>
    </reaction>
</comment>
<dbReference type="InterPro" id="IPR003591">
    <property type="entry name" value="Leu-rich_rpt_typical-subtyp"/>
</dbReference>
<dbReference type="GO" id="GO:0004674">
    <property type="term" value="F:protein serine/threonine kinase activity"/>
    <property type="evidence" value="ECO:0007669"/>
    <property type="project" value="UniProtKB-KW"/>
</dbReference>
<feature type="domain" description="Protein kinase" evidence="20">
    <location>
        <begin position="504"/>
        <end position="803"/>
    </location>
</feature>
<evidence type="ECO:0000256" key="19">
    <source>
        <dbReference type="SAM" id="Phobius"/>
    </source>
</evidence>
<dbReference type="InterPro" id="IPR011009">
    <property type="entry name" value="Kinase-like_dom_sf"/>
</dbReference>
<dbReference type="Proteomes" id="UP000275267">
    <property type="component" value="Unassembled WGS sequence"/>
</dbReference>
<dbReference type="InterPro" id="IPR000719">
    <property type="entry name" value="Prot_kinase_dom"/>
</dbReference>
<keyword evidence="13" id="KW-0067">ATP-binding</keyword>
<evidence type="ECO:0000256" key="11">
    <source>
        <dbReference type="ARBA" id="ARBA00022741"/>
    </source>
</evidence>
<name>A0A3L6PMU9_PANMI</name>
<dbReference type="Pfam" id="PF23598">
    <property type="entry name" value="LRR_14"/>
    <property type="match status" value="1"/>
</dbReference>
<evidence type="ECO:0000256" key="16">
    <source>
        <dbReference type="ARBA" id="ARBA00023180"/>
    </source>
</evidence>
<dbReference type="PROSITE" id="PS00108">
    <property type="entry name" value="PROTEIN_KINASE_ST"/>
    <property type="match status" value="1"/>
</dbReference>
<keyword evidence="15 19" id="KW-0472">Membrane</keyword>
<dbReference type="InterPro" id="IPR032675">
    <property type="entry name" value="LRR_dom_sf"/>
</dbReference>
<evidence type="ECO:0000256" key="4">
    <source>
        <dbReference type="ARBA" id="ARBA00022475"/>
    </source>
</evidence>
<dbReference type="GO" id="GO:0005524">
    <property type="term" value="F:ATP binding"/>
    <property type="evidence" value="ECO:0007669"/>
    <property type="project" value="UniProtKB-KW"/>
</dbReference>
<keyword evidence="14 19" id="KW-1133">Transmembrane helix</keyword>
<comment type="subcellular location">
    <subcellularLocation>
        <location evidence="1">Cell membrane</location>
        <topology evidence="1">Single-pass type I membrane protein</topology>
    </subcellularLocation>
</comment>
<evidence type="ECO:0000256" key="3">
    <source>
        <dbReference type="ARBA" id="ARBA00012513"/>
    </source>
</evidence>
<dbReference type="InterPro" id="IPR055414">
    <property type="entry name" value="LRR_R13L4/SHOC2-like"/>
</dbReference>
<evidence type="ECO:0000256" key="2">
    <source>
        <dbReference type="ARBA" id="ARBA00008684"/>
    </source>
</evidence>
<dbReference type="InterPro" id="IPR001611">
    <property type="entry name" value="Leu-rich_rpt"/>
</dbReference>
<dbReference type="PROSITE" id="PS50011">
    <property type="entry name" value="PROTEIN_KINASE_DOM"/>
    <property type="match status" value="1"/>
</dbReference>
<feature type="transmembrane region" description="Helical" evidence="19">
    <location>
        <begin position="558"/>
        <end position="578"/>
    </location>
</feature>
<keyword evidence="7" id="KW-0808">Transferase</keyword>
<comment type="caution">
    <text evidence="21">The sequence shown here is derived from an EMBL/GenBank/DDBJ whole genome shotgun (WGS) entry which is preliminary data.</text>
</comment>
<keyword evidence="6" id="KW-0433">Leucine-rich repeat</keyword>
<dbReference type="STRING" id="4540.A0A3L6PMU9"/>
<dbReference type="OrthoDB" id="676979at2759"/>
<evidence type="ECO:0000256" key="17">
    <source>
        <dbReference type="ARBA" id="ARBA00047899"/>
    </source>
</evidence>
<dbReference type="SMART" id="SM00369">
    <property type="entry name" value="LRR_TYP"/>
    <property type="match status" value="9"/>
</dbReference>
<evidence type="ECO:0000256" key="9">
    <source>
        <dbReference type="ARBA" id="ARBA00022729"/>
    </source>
</evidence>
<dbReference type="SUPFAM" id="SSF52047">
    <property type="entry name" value="RNI-like"/>
    <property type="match status" value="1"/>
</dbReference>
<keyword evidence="16" id="KW-0325">Glycoprotein</keyword>
<evidence type="ECO:0000256" key="7">
    <source>
        <dbReference type="ARBA" id="ARBA00022679"/>
    </source>
</evidence>
<dbReference type="AlphaFoldDB" id="A0A3L6PMU9"/>
<accession>A0A3L6PMU9</accession>
<evidence type="ECO:0000313" key="22">
    <source>
        <dbReference type="Proteomes" id="UP000275267"/>
    </source>
</evidence>
<dbReference type="Gene3D" id="1.10.510.10">
    <property type="entry name" value="Transferase(Phosphotransferase) domain 1"/>
    <property type="match status" value="1"/>
</dbReference>
<proteinExistence type="inferred from homology"/>
<dbReference type="Pfam" id="PF08263">
    <property type="entry name" value="LRRNT_2"/>
    <property type="match status" value="1"/>
</dbReference>
<evidence type="ECO:0000256" key="15">
    <source>
        <dbReference type="ARBA" id="ARBA00023136"/>
    </source>
</evidence>
<dbReference type="PANTHER" id="PTHR48005:SF57">
    <property type="entry name" value="RECEPTOR KINASE-LIKE PROTEIN XA21"/>
    <property type="match status" value="1"/>
</dbReference>
<evidence type="ECO:0000256" key="18">
    <source>
        <dbReference type="ARBA" id="ARBA00048679"/>
    </source>
</evidence>
<organism evidence="21 22">
    <name type="scientific">Panicum miliaceum</name>
    <name type="common">Proso millet</name>
    <name type="synonym">Broomcorn millet</name>
    <dbReference type="NCBI Taxonomy" id="4540"/>
    <lineage>
        <taxon>Eukaryota</taxon>
        <taxon>Viridiplantae</taxon>
        <taxon>Streptophyta</taxon>
        <taxon>Embryophyta</taxon>
        <taxon>Tracheophyta</taxon>
        <taxon>Spermatophyta</taxon>
        <taxon>Magnoliopsida</taxon>
        <taxon>Liliopsida</taxon>
        <taxon>Poales</taxon>
        <taxon>Poaceae</taxon>
        <taxon>PACMAD clade</taxon>
        <taxon>Panicoideae</taxon>
        <taxon>Panicodae</taxon>
        <taxon>Paniceae</taxon>
        <taxon>Panicinae</taxon>
        <taxon>Panicum</taxon>
        <taxon>Panicum sect. Panicum</taxon>
    </lineage>
</organism>
<gene>
    <name evidence="21" type="ORF">C2845_PM18G01780</name>
</gene>
<evidence type="ECO:0000256" key="12">
    <source>
        <dbReference type="ARBA" id="ARBA00022777"/>
    </source>
</evidence>
<evidence type="ECO:0000313" key="21">
    <source>
        <dbReference type="EMBL" id="RLM58945.1"/>
    </source>
</evidence>
<evidence type="ECO:0000256" key="1">
    <source>
        <dbReference type="ARBA" id="ARBA00004251"/>
    </source>
</evidence>
<dbReference type="SUPFAM" id="SSF56112">
    <property type="entry name" value="Protein kinase-like (PK-like)"/>
    <property type="match status" value="1"/>
</dbReference>
<dbReference type="InterPro" id="IPR008271">
    <property type="entry name" value="Ser/Thr_kinase_AS"/>
</dbReference>
<keyword evidence="5" id="KW-0723">Serine/threonine-protein kinase</keyword>
<keyword evidence="12" id="KW-0418">Kinase</keyword>
<comment type="similarity">
    <text evidence="2">Belongs to the protein kinase superfamily. Ser/Thr protein kinase family.</text>
</comment>
<protein>
    <recommendedName>
        <fullName evidence="3">non-specific serine/threonine protein kinase</fullName>
        <ecNumber evidence="3">2.7.11.1</ecNumber>
    </recommendedName>
</protein>
<dbReference type="Pfam" id="PF13855">
    <property type="entry name" value="LRR_8"/>
    <property type="match status" value="3"/>
</dbReference>
<evidence type="ECO:0000259" key="20">
    <source>
        <dbReference type="PROSITE" id="PS50011"/>
    </source>
</evidence>
<evidence type="ECO:0000256" key="8">
    <source>
        <dbReference type="ARBA" id="ARBA00022692"/>
    </source>
</evidence>
<dbReference type="SMART" id="SM00220">
    <property type="entry name" value="S_TKc"/>
    <property type="match status" value="1"/>
</dbReference>
<dbReference type="Gene3D" id="3.80.10.10">
    <property type="entry name" value="Ribonuclease Inhibitor"/>
    <property type="match status" value="2"/>
</dbReference>
<keyword evidence="4" id="KW-1003">Cell membrane</keyword>
<dbReference type="EMBL" id="PQIB02000017">
    <property type="protein sequence ID" value="RLM58945.1"/>
    <property type="molecule type" value="Genomic_DNA"/>
</dbReference>
<dbReference type="PANTHER" id="PTHR48005">
    <property type="entry name" value="LEUCINE RICH REPEAT KINASE 2"/>
    <property type="match status" value="1"/>
</dbReference>
<evidence type="ECO:0000256" key="14">
    <source>
        <dbReference type="ARBA" id="ARBA00022989"/>
    </source>
</evidence>
<keyword evidence="8 19" id="KW-0812">Transmembrane</keyword>
<dbReference type="InterPro" id="IPR051420">
    <property type="entry name" value="Ser_Thr_Kinases_DiverseReg"/>
</dbReference>
<evidence type="ECO:0000256" key="5">
    <source>
        <dbReference type="ARBA" id="ARBA00022527"/>
    </source>
</evidence>
<dbReference type="EC" id="2.7.11.1" evidence="3"/>
<dbReference type="FunFam" id="3.80.10.10:FF:000288">
    <property type="entry name" value="LRR receptor-like serine/threonine-protein kinase EFR"/>
    <property type="match status" value="1"/>
</dbReference>